<organism evidence="1 2">
    <name type="scientific">Populus alba x Populus x berolinensis</name>
    <dbReference type="NCBI Taxonomy" id="444605"/>
    <lineage>
        <taxon>Eukaryota</taxon>
        <taxon>Viridiplantae</taxon>
        <taxon>Streptophyta</taxon>
        <taxon>Embryophyta</taxon>
        <taxon>Tracheophyta</taxon>
        <taxon>Spermatophyta</taxon>
        <taxon>Magnoliopsida</taxon>
        <taxon>eudicotyledons</taxon>
        <taxon>Gunneridae</taxon>
        <taxon>Pentapetalae</taxon>
        <taxon>rosids</taxon>
        <taxon>fabids</taxon>
        <taxon>Malpighiales</taxon>
        <taxon>Salicaceae</taxon>
        <taxon>Saliceae</taxon>
        <taxon>Populus</taxon>
    </lineage>
</organism>
<gene>
    <name evidence="1" type="ORF">NC653_002013</name>
</gene>
<evidence type="ECO:0000313" key="1">
    <source>
        <dbReference type="EMBL" id="KAJ7011785.1"/>
    </source>
</evidence>
<evidence type="ECO:0000313" key="2">
    <source>
        <dbReference type="Proteomes" id="UP001164929"/>
    </source>
</evidence>
<keyword evidence="2" id="KW-1185">Reference proteome</keyword>
<reference evidence="1 2" key="1">
    <citation type="journal article" date="2023" name="Mol. Ecol. Resour.">
        <title>Chromosome-level genome assembly of a triploid poplar Populus alba 'Berolinensis'.</title>
        <authorList>
            <person name="Chen S."/>
            <person name="Yu Y."/>
            <person name="Wang X."/>
            <person name="Wang S."/>
            <person name="Zhang T."/>
            <person name="Zhou Y."/>
            <person name="He R."/>
            <person name="Meng N."/>
            <person name="Wang Y."/>
            <person name="Liu W."/>
            <person name="Liu Z."/>
            <person name="Liu J."/>
            <person name="Guo Q."/>
            <person name="Huang H."/>
            <person name="Sederoff R.R."/>
            <person name="Wang G."/>
            <person name="Qu G."/>
            <person name="Chen S."/>
        </authorList>
    </citation>
    <scope>NUCLEOTIDE SEQUENCE [LARGE SCALE GENOMIC DNA]</scope>
    <source>
        <strain evidence="1">SC-2020</strain>
    </source>
</reference>
<protein>
    <submittedName>
        <fullName evidence="1">Uncharacterized protein</fullName>
    </submittedName>
</protein>
<comment type="caution">
    <text evidence="1">The sequence shown here is derived from an EMBL/GenBank/DDBJ whole genome shotgun (WGS) entry which is preliminary data.</text>
</comment>
<proteinExistence type="predicted"/>
<dbReference type="AlphaFoldDB" id="A0AAD6RNT7"/>
<dbReference type="EMBL" id="JAQIZT010000001">
    <property type="protein sequence ID" value="KAJ7011785.1"/>
    <property type="molecule type" value="Genomic_DNA"/>
</dbReference>
<dbReference type="Proteomes" id="UP001164929">
    <property type="component" value="Chromosome 1"/>
</dbReference>
<name>A0AAD6RNT7_9ROSI</name>
<accession>A0AAD6RNT7</accession>
<sequence>MGSKLTRFLSQCKEFSMVLEREYISATRSSKALGLFF</sequence>